<dbReference type="Pfam" id="PF04344">
    <property type="entry name" value="CheZ"/>
    <property type="match status" value="1"/>
</dbReference>
<dbReference type="GO" id="GO:0009288">
    <property type="term" value="C:bacterial-type flagellum"/>
    <property type="evidence" value="ECO:0007669"/>
    <property type="project" value="InterPro"/>
</dbReference>
<dbReference type="EMBL" id="CP016616">
    <property type="protein sequence ID" value="ANY79420.1"/>
    <property type="molecule type" value="Genomic_DNA"/>
</dbReference>
<protein>
    <submittedName>
        <fullName evidence="1">Uncharacterized protein</fullName>
    </submittedName>
</protein>
<reference evidence="1" key="1">
    <citation type="submission" date="2016-07" db="EMBL/GenBank/DDBJ databases">
        <title>Microvirga ossetica sp. nov. a new species of rhizobia isolated from root nodules of the legume species Vicia alpestris Steven originated from North Ossetia region in the Caucasus.</title>
        <authorList>
            <person name="Safronova V.I."/>
            <person name="Kuznetsova I.G."/>
            <person name="Sazanova A.L."/>
            <person name="Belimov A."/>
            <person name="Andronov E."/>
            <person name="Osledkin Y.S."/>
            <person name="Onishchuk O.P."/>
            <person name="Kurchak O.N."/>
            <person name="Shaposhnikov A.I."/>
            <person name="Willems A."/>
            <person name="Tikhonovich I.A."/>
        </authorList>
    </citation>
    <scope>NUCLEOTIDE SEQUENCE [LARGE SCALE GENOMIC DNA]</scope>
    <source>
        <strain evidence="1">V5/3M</strain>
    </source>
</reference>
<dbReference type="GO" id="GO:0050920">
    <property type="term" value="P:regulation of chemotaxis"/>
    <property type="evidence" value="ECO:0007669"/>
    <property type="project" value="InterPro"/>
</dbReference>
<organism evidence="1">
    <name type="scientific">Microvirga ossetica</name>
    <dbReference type="NCBI Taxonomy" id="1882682"/>
    <lineage>
        <taxon>Bacteria</taxon>
        <taxon>Pseudomonadati</taxon>
        <taxon>Pseudomonadota</taxon>
        <taxon>Alphaproteobacteria</taxon>
        <taxon>Hyphomicrobiales</taxon>
        <taxon>Methylobacteriaceae</taxon>
        <taxon>Microvirga</taxon>
    </lineage>
</organism>
<dbReference type="KEGG" id="moc:BB934_15320"/>
<sequence length="241" mass="26632">MSVTRATAMKPHKSYRIEASLGVVPSDEGTLERHSEVMNMLGLIKESIVPAREISASLLEEHRRDMQEALRLKSELDSIYEAIARTKREIATLRYAGAQGQEINRVTDELGAIVLGTETATNSILASAERIDELSSNLSSRLTGGDQEIAREILDQVISIFEACNFQDITGQRIGKVVGAMRFVEERVHHMIEIWGGLESFKDVETLYDARRKGDEALLNGPALASDKGVTSQDDIDALFD</sequence>
<dbReference type="AlphaFoldDB" id="A0A1B2EHF7"/>
<dbReference type="Gene3D" id="1.10.287.500">
    <property type="entry name" value="Helix hairpin bin"/>
    <property type="match status" value="1"/>
</dbReference>
<accession>A0A1B2EHF7</accession>
<dbReference type="InterPro" id="IPR007439">
    <property type="entry name" value="Chemotax_Pase_CheZ"/>
</dbReference>
<dbReference type="GO" id="GO:0003824">
    <property type="term" value="F:catalytic activity"/>
    <property type="evidence" value="ECO:0007669"/>
    <property type="project" value="InterPro"/>
</dbReference>
<gene>
    <name evidence="1" type="ORF">BB934_15320</name>
</gene>
<dbReference type="SUPFAM" id="SSF75708">
    <property type="entry name" value="Chemotaxis phosphatase CheZ"/>
    <property type="match status" value="1"/>
</dbReference>
<evidence type="ECO:0000313" key="1">
    <source>
        <dbReference type="EMBL" id="ANY79420.1"/>
    </source>
</evidence>
<proteinExistence type="predicted"/>
<name>A0A1B2EHF7_9HYPH</name>